<dbReference type="SUPFAM" id="SSF158560">
    <property type="entry name" value="BH3980-like"/>
    <property type="match status" value="1"/>
</dbReference>
<sequence>MKLSKRSDEFVKNVRLYLMTSGKNEDEIEEVVEELVDHLVELERRGKSVDSITDGSPAAYMESLEKEMTSDYGSWLKYIPIFSLLVIAYTVIGSALKGTFELNSIQLIGVPLIILLAVFVYWLLFRQMAKKEWGNTKSFFGAFMAVITVNLLFVAIILASSYLVEPFYVASPAVNKVIVGICILAFIVGAIVLKQWFVAILPVFLYGPDVVFNYTALSETAKLIGSSILSMVLILAMLVVYMFIYKKRATGA</sequence>
<dbReference type="PANTHER" id="PTHR41307">
    <property type="entry name" value="MEMBRANE PROTEIN-RELATED"/>
    <property type="match status" value="1"/>
</dbReference>
<name>A0A3P5WQL2_9BACL</name>
<dbReference type="EMBL" id="UXAV01000012">
    <property type="protein sequence ID" value="VDC18202.1"/>
    <property type="molecule type" value="Genomic_DNA"/>
</dbReference>
<evidence type="ECO:0000313" key="4">
    <source>
        <dbReference type="Proteomes" id="UP000270468"/>
    </source>
</evidence>
<evidence type="ECO:0000256" key="1">
    <source>
        <dbReference type="SAM" id="Phobius"/>
    </source>
</evidence>
<organism evidence="3 4">
    <name type="scientific">Filibacter tadaridae</name>
    <dbReference type="NCBI Taxonomy" id="2483811"/>
    <lineage>
        <taxon>Bacteria</taxon>
        <taxon>Bacillati</taxon>
        <taxon>Bacillota</taxon>
        <taxon>Bacilli</taxon>
        <taxon>Bacillales</taxon>
        <taxon>Caryophanaceae</taxon>
        <taxon>Filibacter</taxon>
    </lineage>
</organism>
<feature type="transmembrane region" description="Helical" evidence="1">
    <location>
        <begin position="75"/>
        <end position="92"/>
    </location>
</feature>
<dbReference type="Proteomes" id="UP000270468">
    <property type="component" value="Unassembled WGS sequence"/>
</dbReference>
<dbReference type="InterPro" id="IPR012963">
    <property type="entry name" value="HAAS_TM"/>
</dbReference>
<keyword evidence="1" id="KW-1133">Transmembrane helix</keyword>
<feature type="transmembrane region" description="Helical" evidence="1">
    <location>
        <begin position="137"/>
        <end position="161"/>
    </location>
</feature>
<dbReference type="Gene3D" id="1.10.1900.10">
    <property type="entry name" value="c-terminal domain of poly(a) binding protein"/>
    <property type="match status" value="1"/>
</dbReference>
<feature type="transmembrane region" description="Helical" evidence="1">
    <location>
        <begin position="223"/>
        <end position="244"/>
    </location>
</feature>
<gene>
    <name evidence="3" type="ORF">FILTAD_00123</name>
</gene>
<dbReference type="OrthoDB" id="1750748at2"/>
<evidence type="ECO:0000313" key="3">
    <source>
        <dbReference type="EMBL" id="VDC18202.1"/>
    </source>
</evidence>
<dbReference type="Pfam" id="PF08006">
    <property type="entry name" value="HAAS_TM"/>
    <property type="match status" value="1"/>
</dbReference>
<evidence type="ECO:0000259" key="2">
    <source>
        <dbReference type="Pfam" id="PF08006"/>
    </source>
</evidence>
<feature type="transmembrane region" description="Helical" evidence="1">
    <location>
        <begin position="104"/>
        <end position="125"/>
    </location>
</feature>
<protein>
    <recommendedName>
        <fullName evidence="2">HAAS transmembrane region domain-containing protein</fullName>
    </recommendedName>
</protein>
<keyword evidence="1" id="KW-0472">Membrane</keyword>
<proteinExistence type="predicted"/>
<feature type="domain" description="HAAS transmembrane region" evidence="2">
    <location>
        <begin position="89"/>
        <end position="201"/>
    </location>
</feature>
<accession>A0A3P5WQL2</accession>
<reference evidence="3 4" key="1">
    <citation type="submission" date="2018-11" db="EMBL/GenBank/DDBJ databases">
        <authorList>
            <person name="Criscuolo A."/>
        </authorList>
    </citation>
    <scope>NUCLEOTIDE SEQUENCE [LARGE SCALE GENOMIC DNA]</scope>
    <source>
        <strain evidence="3">ATB-66</strain>
    </source>
</reference>
<keyword evidence="4" id="KW-1185">Reference proteome</keyword>
<dbReference type="PANTHER" id="PTHR41307:SF1">
    <property type="entry name" value="MEMBRANE PROTEIN"/>
    <property type="match status" value="1"/>
</dbReference>
<feature type="transmembrane region" description="Helical" evidence="1">
    <location>
        <begin position="198"/>
        <end position="217"/>
    </location>
</feature>
<dbReference type="AlphaFoldDB" id="A0A3P5WQL2"/>
<keyword evidence="1" id="KW-0812">Transmembrane</keyword>
<dbReference type="RefSeq" id="WP_124068573.1">
    <property type="nucleotide sequence ID" value="NZ_CBCRXF010000022.1"/>
</dbReference>
<feature type="transmembrane region" description="Helical" evidence="1">
    <location>
        <begin position="173"/>
        <end position="193"/>
    </location>
</feature>